<comment type="caution">
    <text evidence="2">The sequence shown here is derived from an EMBL/GenBank/DDBJ whole genome shotgun (WGS) entry which is preliminary data.</text>
</comment>
<evidence type="ECO:0000313" key="3">
    <source>
        <dbReference type="Proteomes" id="UP000177457"/>
    </source>
</evidence>
<evidence type="ECO:0000313" key="2">
    <source>
        <dbReference type="EMBL" id="OGH73416.1"/>
    </source>
</evidence>
<dbReference type="AlphaFoldDB" id="A0A1F6MP53"/>
<evidence type="ECO:0008006" key="4">
    <source>
        <dbReference type="Google" id="ProtNLM"/>
    </source>
</evidence>
<keyword evidence="1" id="KW-0472">Membrane</keyword>
<dbReference type="EMBL" id="MFQE01000027">
    <property type="protein sequence ID" value="OGH73416.1"/>
    <property type="molecule type" value="Genomic_DNA"/>
</dbReference>
<feature type="transmembrane region" description="Helical" evidence="1">
    <location>
        <begin position="122"/>
        <end position="140"/>
    </location>
</feature>
<feature type="transmembrane region" description="Helical" evidence="1">
    <location>
        <begin position="96"/>
        <end position="116"/>
    </location>
</feature>
<feature type="transmembrane region" description="Helical" evidence="1">
    <location>
        <begin position="64"/>
        <end position="84"/>
    </location>
</feature>
<dbReference type="Pfam" id="PF11345">
    <property type="entry name" value="DUF3147"/>
    <property type="match status" value="2"/>
</dbReference>
<name>A0A1F6MP53_9BACT</name>
<evidence type="ECO:0000256" key="1">
    <source>
        <dbReference type="SAM" id="Phobius"/>
    </source>
</evidence>
<feature type="transmembrane region" description="Helical" evidence="1">
    <location>
        <begin position="6"/>
        <end position="26"/>
    </location>
</feature>
<dbReference type="STRING" id="1798683.A3C90_03920"/>
<sequence length="268" mass="28938">MNTIFIIRLIASFVVGGAFIAVLSLIAERVNKKIAGPILALPSTVAVSLFFIALTTSTKTIAEIAPTSILANGVTQIFVLTYLYTSKVSIKKTASIAASASLALIVWFLLAVPLAIYKFSDLWIGFAGFTLAASLCYYFVSIKPRVISEAIKMPFTRGEVLTRALFGGSIVALAVLLSKLLSPFWGGILSSFPGVFLTTLIILHRKHNSDFLFRTFHNIPAGMFVTVFFTTAAAYTFPAFGLTGGFLLAYLVAIVVLGVHYAIFKRTT</sequence>
<dbReference type="Proteomes" id="UP000177457">
    <property type="component" value="Unassembled WGS sequence"/>
</dbReference>
<keyword evidence="1" id="KW-0812">Transmembrane</keyword>
<feature type="transmembrane region" description="Helical" evidence="1">
    <location>
        <begin position="215"/>
        <end position="237"/>
    </location>
</feature>
<feature type="transmembrane region" description="Helical" evidence="1">
    <location>
        <begin position="243"/>
        <end position="264"/>
    </location>
</feature>
<accession>A0A1F6MP53</accession>
<feature type="transmembrane region" description="Helical" evidence="1">
    <location>
        <begin position="184"/>
        <end position="203"/>
    </location>
</feature>
<keyword evidence="1" id="KW-1133">Transmembrane helix</keyword>
<reference evidence="2 3" key="1">
    <citation type="journal article" date="2016" name="Nat. Commun.">
        <title>Thousands of microbial genomes shed light on interconnected biogeochemical processes in an aquifer system.</title>
        <authorList>
            <person name="Anantharaman K."/>
            <person name="Brown C.T."/>
            <person name="Hug L.A."/>
            <person name="Sharon I."/>
            <person name="Castelle C.J."/>
            <person name="Probst A.J."/>
            <person name="Thomas B.C."/>
            <person name="Singh A."/>
            <person name="Wilkins M.J."/>
            <person name="Karaoz U."/>
            <person name="Brodie E.L."/>
            <person name="Williams K.H."/>
            <person name="Hubbard S.S."/>
            <person name="Banfield J.F."/>
        </authorList>
    </citation>
    <scope>NUCLEOTIDE SEQUENCE [LARGE SCALE GENOMIC DNA]</scope>
</reference>
<feature type="transmembrane region" description="Helical" evidence="1">
    <location>
        <begin position="38"/>
        <end position="58"/>
    </location>
</feature>
<protein>
    <recommendedName>
        <fullName evidence="4">DUF3147 family protein</fullName>
    </recommendedName>
</protein>
<organism evidence="2 3">
    <name type="scientific">Candidatus Magasanikbacteria bacterium RIFCSPHIGHO2_02_FULL_51_14</name>
    <dbReference type="NCBI Taxonomy" id="1798683"/>
    <lineage>
        <taxon>Bacteria</taxon>
        <taxon>Candidatus Magasanikiibacteriota</taxon>
    </lineage>
</organism>
<dbReference type="InterPro" id="IPR021493">
    <property type="entry name" value="DUF3147"/>
</dbReference>
<feature type="transmembrane region" description="Helical" evidence="1">
    <location>
        <begin position="160"/>
        <end position="178"/>
    </location>
</feature>
<proteinExistence type="predicted"/>
<gene>
    <name evidence="2" type="ORF">A3C90_03920</name>
</gene>